<protein>
    <submittedName>
        <fullName evidence="1">Uncharacterized protein</fullName>
    </submittedName>
</protein>
<evidence type="ECO:0000313" key="2">
    <source>
        <dbReference type="Proteomes" id="UP000324222"/>
    </source>
</evidence>
<name>A0A5B7IT96_PORTR</name>
<dbReference type="Proteomes" id="UP000324222">
    <property type="component" value="Unassembled WGS sequence"/>
</dbReference>
<sequence>MLVGGQRWRLGAECKGGGESCDVRRASGLMQTAAGTWMQPTVYTPTTQISYVLLATTNIYSATDTKSCSEEWRDVVAEGRAGMEAQRNIGMVLSRSLCSTSSHVTDV</sequence>
<organism evidence="1 2">
    <name type="scientific">Portunus trituberculatus</name>
    <name type="common">Swimming crab</name>
    <name type="synonym">Neptunus trituberculatus</name>
    <dbReference type="NCBI Taxonomy" id="210409"/>
    <lineage>
        <taxon>Eukaryota</taxon>
        <taxon>Metazoa</taxon>
        <taxon>Ecdysozoa</taxon>
        <taxon>Arthropoda</taxon>
        <taxon>Crustacea</taxon>
        <taxon>Multicrustacea</taxon>
        <taxon>Malacostraca</taxon>
        <taxon>Eumalacostraca</taxon>
        <taxon>Eucarida</taxon>
        <taxon>Decapoda</taxon>
        <taxon>Pleocyemata</taxon>
        <taxon>Brachyura</taxon>
        <taxon>Eubrachyura</taxon>
        <taxon>Portunoidea</taxon>
        <taxon>Portunidae</taxon>
        <taxon>Portuninae</taxon>
        <taxon>Portunus</taxon>
    </lineage>
</organism>
<accession>A0A5B7IT96</accession>
<gene>
    <name evidence="1" type="ORF">E2C01_081973</name>
</gene>
<proteinExistence type="predicted"/>
<dbReference type="EMBL" id="VSRR010073548">
    <property type="protein sequence ID" value="MPC87122.1"/>
    <property type="molecule type" value="Genomic_DNA"/>
</dbReference>
<evidence type="ECO:0000313" key="1">
    <source>
        <dbReference type="EMBL" id="MPC87122.1"/>
    </source>
</evidence>
<dbReference type="AlphaFoldDB" id="A0A5B7IT96"/>
<reference evidence="1 2" key="1">
    <citation type="submission" date="2019-05" db="EMBL/GenBank/DDBJ databases">
        <title>Another draft genome of Portunus trituberculatus and its Hox gene families provides insights of decapod evolution.</title>
        <authorList>
            <person name="Jeong J.-H."/>
            <person name="Song I."/>
            <person name="Kim S."/>
            <person name="Choi T."/>
            <person name="Kim D."/>
            <person name="Ryu S."/>
            <person name="Kim W."/>
        </authorList>
    </citation>
    <scope>NUCLEOTIDE SEQUENCE [LARGE SCALE GENOMIC DNA]</scope>
    <source>
        <tissue evidence="1">Muscle</tissue>
    </source>
</reference>
<keyword evidence="2" id="KW-1185">Reference proteome</keyword>
<comment type="caution">
    <text evidence="1">The sequence shown here is derived from an EMBL/GenBank/DDBJ whole genome shotgun (WGS) entry which is preliminary data.</text>
</comment>